<evidence type="ECO:0000256" key="3">
    <source>
        <dbReference type="ARBA" id="ARBA00012202"/>
    </source>
</evidence>
<dbReference type="InterPro" id="IPR029787">
    <property type="entry name" value="Nucleotide_cyclase"/>
</dbReference>
<dbReference type="SMART" id="SM00044">
    <property type="entry name" value="CYCc"/>
    <property type="match status" value="1"/>
</dbReference>
<dbReference type="Proteomes" id="UP000719412">
    <property type="component" value="Unassembled WGS sequence"/>
</dbReference>
<dbReference type="SUPFAM" id="SSF55073">
    <property type="entry name" value="Nucleotide cyclase"/>
    <property type="match status" value="1"/>
</dbReference>
<dbReference type="SUPFAM" id="SSF53822">
    <property type="entry name" value="Periplasmic binding protein-like I"/>
    <property type="match status" value="1"/>
</dbReference>
<dbReference type="InterPro" id="IPR041033">
    <property type="entry name" value="SpaA_PFL_dom_1"/>
</dbReference>
<evidence type="ECO:0000256" key="17">
    <source>
        <dbReference type="SAM" id="Phobius"/>
    </source>
</evidence>
<dbReference type="Pfam" id="PF23193">
    <property type="entry name" value="NOMO_3rd"/>
    <property type="match status" value="1"/>
</dbReference>
<dbReference type="GO" id="GO:0035556">
    <property type="term" value="P:intracellular signal transduction"/>
    <property type="evidence" value="ECO:0007669"/>
    <property type="project" value="InterPro"/>
</dbReference>
<dbReference type="CDD" id="cd07302">
    <property type="entry name" value="CHD"/>
    <property type="match status" value="1"/>
</dbReference>
<dbReference type="PROSITE" id="PS50125">
    <property type="entry name" value="GUANYLATE_CYCLASE_2"/>
    <property type="match status" value="1"/>
</dbReference>
<dbReference type="GO" id="GO:0005524">
    <property type="term" value="F:ATP binding"/>
    <property type="evidence" value="ECO:0007669"/>
    <property type="project" value="InterPro"/>
</dbReference>
<comment type="similarity">
    <text evidence="14">Belongs to the adenylyl cyclase class-4/guanylyl cyclase family.</text>
</comment>
<dbReference type="Pfam" id="PF07714">
    <property type="entry name" value="PK_Tyr_Ser-Thr"/>
    <property type="match status" value="1"/>
</dbReference>
<feature type="signal peptide" evidence="18">
    <location>
        <begin position="1"/>
        <end position="21"/>
    </location>
</feature>
<proteinExistence type="inferred from homology"/>
<feature type="compositionally biased region" description="Polar residues" evidence="16">
    <location>
        <begin position="2169"/>
        <end position="2182"/>
    </location>
</feature>
<dbReference type="Pfam" id="PF23194">
    <property type="entry name" value="NOMO_5th"/>
    <property type="match status" value="1"/>
</dbReference>
<dbReference type="Pfam" id="PF17802">
    <property type="entry name" value="SpaA"/>
    <property type="match status" value="1"/>
</dbReference>
<dbReference type="Pfam" id="PF22902">
    <property type="entry name" value="NOMO1-like_9th"/>
    <property type="match status" value="1"/>
</dbReference>
<evidence type="ECO:0000256" key="18">
    <source>
        <dbReference type="SAM" id="SignalP"/>
    </source>
</evidence>
<dbReference type="InterPro" id="IPR056191">
    <property type="entry name" value="NOMO_12th"/>
</dbReference>
<feature type="chain" id="PRO_5035168819" description="Guanylate cyclase" evidence="18">
    <location>
        <begin position="22"/>
        <end position="2207"/>
    </location>
</feature>
<evidence type="ECO:0000256" key="7">
    <source>
        <dbReference type="ARBA" id="ARBA00022989"/>
    </source>
</evidence>
<dbReference type="InterPro" id="IPR011009">
    <property type="entry name" value="Kinase-like_dom_sf"/>
</dbReference>
<evidence type="ECO:0000256" key="12">
    <source>
        <dbReference type="ARBA" id="ARBA00023239"/>
    </source>
</evidence>
<dbReference type="InterPro" id="IPR001054">
    <property type="entry name" value="A/G_cyclase"/>
</dbReference>
<evidence type="ECO:0000256" key="13">
    <source>
        <dbReference type="ARBA" id="ARBA00023293"/>
    </source>
</evidence>
<dbReference type="GO" id="GO:0004016">
    <property type="term" value="F:adenylate cyclase activity"/>
    <property type="evidence" value="ECO:0007669"/>
    <property type="project" value="TreeGrafter"/>
</dbReference>
<name>A0A8J6HQT8_TENMO</name>
<comment type="catalytic activity">
    <reaction evidence="1 15">
        <text>GTP = 3',5'-cyclic GMP + diphosphate</text>
        <dbReference type="Rhea" id="RHEA:13665"/>
        <dbReference type="ChEBI" id="CHEBI:33019"/>
        <dbReference type="ChEBI" id="CHEBI:37565"/>
        <dbReference type="ChEBI" id="CHEBI:57746"/>
        <dbReference type="EC" id="4.6.1.2"/>
    </reaction>
</comment>
<feature type="transmembrane region" description="Helical" evidence="17">
    <location>
        <begin position="1090"/>
        <end position="1108"/>
    </location>
</feature>
<keyword evidence="10" id="KW-0675">Receptor</keyword>
<keyword evidence="11" id="KW-0325">Glycoprotein</keyword>
<accession>A0A8J6HQT8</accession>
<dbReference type="GO" id="GO:0004383">
    <property type="term" value="F:guanylate cyclase activity"/>
    <property type="evidence" value="ECO:0007669"/>
    <property type="project" value="UniProtKB-EC"/>
</dbReference>
<dbReference type="InterPro" id="IPR001828">
    <property type="entry name" value="ANF_lig-bd_rcpt"/>
</dbReference>
<evidence type="ECO:0000256" key="5">
    <source>
        <dbReference type="ARBA" id="ARBA00022729"/>
    </source>
</evidence>
<dbReference type="PROSITE" id="PS00452">
    <property type="entry name" value="GUANYLATE_CYCLASE_1"/>
    <property type="match status" value="1"/>
</dbReference>
<dbReference type="GO" id="GO:0007168">
    <property type="term" value="P:receptor guanylyl cyclase signaling pathway"/>
    <property type="evidence" value="ECO:0007669"/>
    <property type="project" value="TreeGrafter"/>
</dbReference>
<organism evidence="21 22">
    <name type="scientific">Tenebrio molitor</name>
    <name type="common">Yellow mealworm beetle</name>
    <dbReference type="NCBI Taxonomy" id="7067"/>
    <lineage>
        <taxon>Eukaryota</taxon>
        <taxon>Metazoa</taxon>
        <taxon>Ecdysozoa</taxon>
        <taxon>Arthropoda</taxon>
        <taxon>Hexapoda</taxon>
        <taxon>Insecta</taxon>
        <taxon>Pterygota</taxon>
        <taxon>Neoptera</taxon>
        <taxon>Endopterygota</taxon>
        <taxon>Coleoptera</taxon>
        <taxon>Polyphaga</taxon>
        <taxon>Cucujiformia</taxon>
        <taxon>Tenebrionidae</taxon>
        <taxon>Tenebrio</taxon>
    </lineage>
</organism>
<reference evidence="21" key="1">
    <citation type="journal article" date="2020" name="J Insects Food Feed">
        <title>The yellow mealworm (Tenebrio molitor) genome: a resource for the emerging insects as food and feed industry.</title>
        <authorList>
            <person name="Eriksson T."/>
            <person name="Andere A."/>
            <person name="Kelstrup H."/>
            <person name="Emery V."/>
            <person name="Picard C."/>
        </authorList>
    </citation>
    <scope>NUCLEOTIDE SEQUENCE</scope>
    <source>
        <strain evidence="21">Stoneville</strain>
        <tissue evidence="21">Whole head</tissue>
    </source>
</reference>
<comment type="caution">
    <text evidence="21">The sequence shown here is derived from an EMBL/GenBank/DDBJ whole genome shotgun (WGS) entry which is preliminary data.</text>
</comment>
<comment type="subcellular location">
    <subcellularLocation>
        <location evidence="2">Membrane</location>
        <topology evidence="2">Single-pass type I membrane protein</topology>
    </subcellularLocation>
</comment>
<dbReference type="InterPro" id="IPR008969">
    <property type="entry name" value="CarboxyPept-like_regulatory"/>
</dbReference>
<feature type="compositionally biased region" description="Polar residues" evidence="16">
    <location>
        <begin position="2196"/>
        <end position="2207"/>
    </location>
</feature>
<dbReference type="InterPro" id="IPR055073">
    <property type="entry name" value="NOMO1-like_9th"/>
</dbReference>
<evidence type="ECO:0000259" key="20">
    <source>
        <dbReference type="PROSITE" id="PS50125"/>
    </source>
</evidence>
<evidence type="ECO:0000256" key="6">
    <source>
        <dbReference type="ARBA" id="ARBA00022741"/>
    </source>
</evidence>
<protein>
    <recommendedName>
        <fullName evidence="3 15">Guanylate cyclase</fullName>
        <ecNumber evidence="3 15">4.6.1.2</ecNumber>
    </recommendedName>
</protein>
<evidence type="ECO:0000256" key="14">
    <source>
        <dbReference type="RuleBase" id="RU000405"/>
    </source>
</evidence>
<dbReference type="EMBL" id="JABDTM020015440">
    <property type="protein sequence ID" value="KAH0819134.1"/>
    <property type="molecule type" value="Genomic_DNA"/>
</dbReference>
<feature type="domain" description="Protein kinase" evidence="19">
    <location>
        <begin position="1541"/>
        <end position="1892"/>
    </location>
</feature>
<dbReference type="SUPFAM" id="SSF49478">
    <property type="entry name" value="Cna protein B-type domain"/>
    <property type="match status" value="2"/>
</dbReference>
<dbReference type="Gene3D" id="1.10.510.10">
    <property type="entry name" value="Transferase(Phosphotransferase) domain 1"/>
    <property type="match status" value="2"/>
</dbReference>
<dbReference type="InterPro" id="IPR013783">
    <property type="entry name" value="Ig-like_fold"/>
</dbReference>
<dbReference type="InterPro" id="IPR001245">
    <property type="entry name" value="Ser-Thr/Tyr_kinase_cat_dom"/>
</dbReference>
<dbReference type="Pfam" id="PF01094">
    <property type="entry name" value="ANF_receptor"/>
    <property type="match status" value="1"/>
</dbReference>
<dbReference type="Pfam" id="PF23192">
    <property type="entry name" value="NOMO_12th"/>
    <property type="match status" value="1"/>
</dbReference>
<dbReference type="InterPro" id="IPR056319">
    <property type="entry name" value="NOMO_7th"/>
</dbReference>
<dbReference type="Pfam" id="PF23141">
    <property type="entry name" value="Ig_NOMO"/>
    <property type="match status" value="1"/>
</dbReference>
<keyword evidence="5 18" id="KW-0732">Signal</keyword>
<dbReference type="GO" id="GO:0005525">
    <property type="term" value="F:GTP binding"/>
    <property type="evidence" value="ECO:0007669"/>
    <property type="project" value="UniProtKB-KW"/>
</dbReference>
<dbReference type="Pfam" id="PF22898">
    <property type="entry name" value="NOMO1-like_1st"/>
    <property type="match status" value="1"/>
</dbReference>
<sequence length="2207" mass="246797">MNEIRVILFVLINIIVKETSGNILGCGGFVKSHVPIDFSKVEVKLLTKQGILKDKINCAPNNGYYFVPLYDKGEYILELEPPPGWSFTPTKVDLVVDGVSDLCSQGKDINFNFKGFGITGKVESLGNEIGPEGIEVELRSESETRKTITASGGNFFFTPVYPGAYVVNILNSKWKVWKDSVKVIVAEGNTELSPKSLIIQGYDVTGSVKDEGEPIKDTTIALFARTPGKDVSVDGCDKSPLPGVKDTNKLICHVKTNEQGIFRFGAVPSGNYFVAPYYNEQNIYYQPNSIPFNVAHDSVKLKENFEIIGFNIHGRVLKSPNGSPLANAKIFLNNKEIAQTNSNGIYKLDRLKVGTYNIQAISDGFLFKEVAIKMNPNSEIPDLFPKSYRICGTVVSDKSQTVTFSQVGQTKIVTTVSDMNSGRFCEFLSPGKYHVQVVVDIADSKKGLQFFPKVQSIEVESEQSGTIIFSQLKATIQGRVRCLTKNDCVGLKAILRPSGETAEKNEVTINISDDSFKVSDIYPGIYEITLADNRLCWKTSKQIVNVNNISVEVPTFIQVGYSVVFISSHDTEATYTLAGQPKEYSVQIKKDRLPHCLEKAGTYTFQLKGCHSYDSNSVTYSTDAPVNEIFLNAQKHTITFTIESDMKHGDVKATVNIDGVKTQSGPLPFIDKGYVVELLLSPSESAVIVPQSDILYFTPPILSINGQTDCQHLGSKFKAVLGVVFQGKIIPPLPGVLVTVETENSDTLLAETDENGVYKFPPLDKSKSYKIAAKKDSYVLVGPNNEGNFLAHKLAEIVIEILDSDKTPLQGTLLSLSGGDSYRSNLQTNENGKIAFHSLSPGEYFLRPMMKEYSFEPNSKIITVNEGQTVNVQLTGKRVAYSAYGQVTSLNREPEESVVVVALGLANCSHFSEESTSESNGHFRIRGLQPYCSYEVTVKNSPNGKHAIERSAPKLIRLESVNQDVHDLQMVIFHPITHMDLLVKVYARNPEHYKSLRLKVVCESSSSGAVYTGRVDTSSVAITSDYNHGVLVQIPPLPIDGKTYSVHLESNLNNKPEPEPELFVANSSFKYVELDFIVKNSMVEQDIKQTSVWTLVFIFAIMLAVYNIDKISHFLKEMLGGYVADFINSATKKSTGNDYSGDNEDIDQIVQTSVSRVAKYIGYNGMPVVTPGGFTFAFSTEKTKCSHEYYMTINTGPTDFRSFGEFFHLIMNRYKWRKIALMYEKDQQNEVGGENTCKFIMESIVEEVKYIDKLDYEDGDLVLLQKGYRYYLEQIVGVKYGLILTCTNSTGLREFAIEAYKMNMMESGEYTVFNFQTYNSFKDPSKPWYDSDDSNERNEMARKAFRSIYTFAPSDEASFANDDKSNRNSIYLDGLYDGMILYANALNESLSKSNRGPGGYELIELLPSGLPGKDGRTVSINCNGQRVASYVLLQMNSSDMYDVVAEYTNLNKTISSWTVEWMNGKDPLDTPLCGYDMSLCPKFDTVKILLITLILVLCLGVLIVGIILYRHYKLKKAIYSMAWKVNYDDIVLLPIKPRSSFQSTSSLRRGSQTTFFEADGMSVAGDRQLYTTVGFYKAIRVAVKYLQETKIELNREQLIELKVMKDLSHDNLVKFYGACLDIPNCILSEYCPKGSLQDILENDNVKIDTTFKMSLIMDIVRGMSYLHHSVIKSHGALKSTNCLVDNRFVLKISDFGLHFLRKHSNDVDNNEESHSYWERQLWTAPELLRMENPPPEGSQKGDIYSFAIIMHEIIERQGVFHLEEFRTARDNMASASSDMSLTLPPESSGLEMDSNTSPRRAVSPLLEVRRPHCTLNCDNCNAILEDRFKHLKKVDAVRKGPDANGGQPLRPSLGEALCEEEVAAMMRKCWSEDAADRPDFSSLKNRLKHINKESDGNLLDNLLARMEQYANNLESLVEERTADYLEEKRKCEELLYQLLPKSVAQQLITGDSVIAETFDHVTIHFSDIVGFTALSADSTPLQVVEFLNDLYTCFDSIIENFDVYKVETIGDSYMVVSGLPVRNGNKHAREIARMSLALLKAVKTFKIRHRSEKRLRLRIGIHTGPCVAGVVGLKMPRYCLFGDTVNTASRMETNGCPLRIHISPATKEFLDKFGNFDIERRGEVELKGKGTMVTYWLNGECESTIQSTPQESRPAKFPSTPVPSARKQMANNNGKALNQMNFQEHPIDEADVPLLSVTSPPEYNSNA</sequence>
<evidence type="ECO:0000256" key="8">
    <source>
        <dbReference type="ARBA" id="ARBA00023134"/>
    </source>
</evidence>
<keyword evidence="6" id="KW-0547">Nucleotide-binding</keyword>
<dbReference type="PANTHER" id="PTHR11920:SF494">
    <property type="entry name" value="ATRIAL NATRIURETIC PEPTIDE RECEPTOR 2"/>
    <property type="match status" value="1"/>
</dbReference>
<dbReference type="GO" id="GO:0004672">
    <property type="term" value="F:protein kinase activity"/>
    <property type="evidence" value="ECO:0007669"/>
    <property type="project" value="InterPro"/>
</dbReference>
<dbReference type="EC" id="4.6.1.2" evidence="3 15"/>
<dbReference type="GO" id="GO:0005886">
    <property type="term" value="C:plasma membrane"/>
    <property type="evidence" value="ECO:0007669"/>
    <property type="project" value="TreeGrafter"/>
</dbReference>
<dbReference type="InterPro" id="IPR050401">
    <property type="entry name" value="Cyclic_nucleotide_synthase"/>
</dbReference>
<evidence type="ECO:0000256" key="10">
    <source>
        <dbReference type="ARBA" id="ARBA00023170"/>
    </source>
</evidence>
<dbReference type="Pfam" id="PF00211">
    <property type="entry name" value="Guanylate_cyc"/>
    <property type="match status" value="1"/>
</dbReference>
<dbReference type="InterPro" id="IPR018297">
    <property type="entry name" value="A/G_cyclase_CS"/>
</dbReference>
<keyword evidence="22" id="KW-1185">Reference proteome</keyword>
<keyword evidence="4 17" id="KW-0812">Transmembrane</keyword>
<evidence type="ECO:0000313" key="22">
    <source>
        <dbReference type="Proteomes" id="UP000719412"/>
    </source>
</evidence>
<evidence type="ECO:0000256" key="9">
    <source>
        <dbReference type="ARBA" id="ARBA00023136"/>
    </source>
</evidence>
<dbReference type="FunFam" id="3.30.70.1230:FF:000004">
    <property type="entry name" value="Guanylate cyclase"/>
    <property type="match status" value="1"/>
</dbReference>
<keyword evidence="7 17" id="KW-1133">Transmembrane helix</keyword>
<dbReference type="SUPFAM" id="SSF117074">
    <property type="entry name" value="Hypothetical protein PA1324"/>
    <property type="match status" value="1"/>
</dbReference>
<evidence type="ECO:0000256" key="11">
    <source>
        <dbReference type="ARBA" id="ARBA00023180"/>
    </source>
</evidence>
<dbReference type="InterPro" id="IPR055075">
    <property type="entry name" value="NOMO-like_N"/>
</dbReference>
<dbReference type="Gene3D" id="2.60.40.1120">
    <property type="entry name" value="Carboxypeptidase-like, regulatory domain"/>
    <property type="match status" value="1"/>
</dbReference>
<dbReference type="InterPro" id="IPR056189">
    <property type="entry name" value="NOMO_3rd"/>
</dbReference>
<dbReference type="Pfam" id="PF13620">
    <property type="entry name" value="CarboxypepD_reg"/>
    <property type="match status" value="1"/>
</dbReference>
<dbReference type="SUPFAM" id="SSF56112">
    <property type="entry name" value="Protein kinase-like (PK-like)"/>
    <property type="match status" value="1"/>
</dbReference>
<dbReference type="Gene3D" id="3.30.70.1230">
    <property type="entry name" value="Nucleotide cyclase"/>
    <property type="match status" value="1"/>
</dbReference>
<evidence type="ECO:0000256" key="1">
    <source>
        <dbReference type="ARBA" id="ARBA00001436"/>
    </source>
</evidence>
<dbReference type="Gene3D" id="2.60.40.10">
    <property type="entry name" value="Immunoglobulins"/>
    <property type="match status" value="1"/>
</dbReference>
<evidence type="ECO:0000256" key="4">
    <source>
        <dbReference type="ARBA" id="ARBA00022692"/>
    </source>
</evidence>
<feature type="domain" description="Guanylate cyclase" evidence="20">
    <location>
        <begin position="1962"/>
        <end position="2092"/>
    </location>
</feature>
<dbReference type="GO" id="GO:0001653">
    <property type="term" value="F:peptide receptor activity"/>
    <property type="evidence" value="ECO:0007669"/>
    <property type="project" value="TreeGrafter"/>
</dbReference>
<dbReference type="PANTHER" id="PTHR11920">
    <property type="entry name" value="GUANYLYL CYCLASE"/>
    <property type="match status" value="1"/>
</dbReference>
<evidence type="ECO:0000256" key="2">
    <source>
        <dbReference type="ARBA" id="ARBA00004479"/>
    </source>
</evidence>
<reference evidence="21" key="2">
    <citation type="submission" date="2021-08" db="EMBL/GenBank/DDBJ databases">
        <authorList>
            <person name="Eriksson T."/>
        </authorList>
    </citation>
    <scope>NUCLEOTIDE SEQUENCE</scope>
    <source>
        <strain evidence="21">Stoneville</strain>
        <tissue evidence="21">Whole head</tissue>
    </source>
</reference>
<evidence type="ECO:0000313" key="21">
    <source>
        <dbReference type="EMBL" id="KAH0819134.1"/>
    </source>
</evidence>
<keyword evidence="9 17" id="KW-0472">Membrane</keyword>
<dbReference type="Pfam" id="PF22904">
    <property type="entry name" value="NOMO1-like_2nd"/>
    <property type="match status" value="1"/>
</dbReference>
<dbReference type="InterPro" id="IPR000719">
    <property type="entry name" value="Prot_kinase_dom"/>
</dbReference>
<dbReference type="InterPro" id="IPR028082">
    <property type="entry name" value="Peripla_BP_I"/>
</dbReference>
<keyword evidence="12 14" id="KW-0456">Lyase</keyword>
<gene>
    <name evidence="21" type="ORF">GEV33_003657</name>
</gene>
<feature type="transmembrane region" description="Helical" evidence="17">
    <location>
        <begin position="1488"/>
        <end position="1509"/>
    </location>
</feature>
<evidence type="ECO:0000256" key="15">
    <source>
        <dbReference type="RuleBase" id="RU003431"/>
    </source>
</evidence>
<dbReference type="Gene3D" id="3.40.50.2300">
    <property type="match status" value="1"/>
</dbReference>
<dbReference type="SUPFAM" id="SSF49464">
    <property type="entry name" value="Carboxypeptidase regulatory domain-like"/>
    <property type="match status" value="1"/>
</dbReference>
<evidence type="ECO:0000259" key="19">
    <source>
        <dbReference type="PROSITE" id="PS50011"/>
    </source>
</evidence>
<dbReference type="InterPro" id="IPR056190">
    <property type="entry name" value="NOMO_5th"/>
</dbReference>
<evidence type="ECO:0000256" key="16">
    <source>
        <dbReference type="SAM" id="MobiDB-lite"/>
    </source>
</evidence>
<feature type="region of interest" description="Disordered" evidence="16">
    <location>
        <begin position="2146"/>
        <end position="2207"/>
    </location>
</feature>
<dbReference type="PROSITE" id="PS50011">
    <property type="entry name" value="PROTEIN_KINASE_DOM"/>
    <property type="match status" value="1"/>
</dbReference>
<keyword evidence="8" id="KW-0342">GTP-binding</keyword>
<dbReference type="InterPro" id="IPR055074">
    <property type="entry name" value="NOMO1-3_2nd"/>
</dbReference>
<keyword evidence="13 15" id="KW-0141">cGMP biosynthesis</keyword>